<organism evidence="3 4">
    <name type="scientific">Dielma fastidiosa</name>
    <dbReference type="NCBI Taxonomy" id="1034346"/>
    <lineage>
        <taxon>Bacteria</taxon>
        <taxon>Bacillati</taxon>
        <taxon>Bacillota</taxon>
        <taxon>Erysipelotrichia</taxon>
        <taxon>Erysipelotrichales</taxon>
        <taxon>Erysipelotrichaceae</taxon>
        <taxon>Dielma</taxon>
    </lineage>
</organism>
<dbReference type="STRING" id="1034346.GCA_000313565_03326"/>
<proteinExistence type="predicted"/>
<feature type="transmembrane region" description="Helical" evidence="1">
    <location>
        <begin position="71"/>
        <end position="90"/>
    </location>
</feature>
<dbReference type="Proteomes" id="UP001276902">
    <property type="component" value="Unassembled WGS sequence"/>
</dbReference>
<evidence type="ECO:0000313" key="4">
    <source>
        <dbReference type="Proteomes" id="UP000247612"/>
    </source>
</evidence>
<name>A0A2V2FR66_9FIRM</name>
<keyword evidence="4" id="KW-1185">Reference proteome</keyword>
<dbReference type="Proteomes" id="UP000247612">
    <property type="component" value="Unassembled WGS sequence"/>
</dbReference>
<dbReference type="EMBL" id="JALDAW010000011">
    <property type="protein sequence ID" value="MDY5167952.1"/>
    <property type="molecule type" value="Genomic_DNA"/>
</dbReference>
<evidence type="ECO:0000313" key="2">
    <source>
        <dbReference type="EMBL" id="MDY5167952.1"/>
    </source>
</evidence>
<accession>A0A2V2FR66</accession>
<evidence type="ECO:0000313" key="3">
    <source>
        <dbReference type="EMBL" id="PXX76821.1"/>
    </source>
</evidence>
<reference evidence="2" key="2">
    <citation type="submission" date="2022-03" db="EMBL/GenBank/DDBJ databases">
        <title>First case of bacteraemia caused by Dielma fastidiosa in a patient hospitalised with diverticulitis.</title>
        <authorList>
            <person name="Forman-Ankjaer B."/>
            <person name="Hvid-Jensen F."/>
            <person name="Kobel C.M."/>
            <person name="Greve T."/>
        </authorList>
    </citation>
    <scope>NUCLEOTIDE SEQUENCE</scope>
    <source>
        <strain evidence="2">AUH_DF_2021</strain>
    </source>
</reference>
<dbReference type="EMBL" id="QJKH01000013">
    <property type="protein sequence ID" value="PXX76821.1"/>
    <property type="molecule type" value="Genomic_DNA"/>
</dbReference>
<sequence length="92" mass="10885">MNHSYSILFIILVSIYEYYKTKESMFVFLLPIIIWFAMPSFYYRLIVFLIFCIAKAIQLIASKNILKSQFLAMYLIGAALLCFEYGDLIFRI</sequence>
<gene>
    <name evidence="3" type="ORF">DES51_11315</name>
    <name evidence="2" type="ORF">MQE39_07475</name>
</gene>
<comment type="caution">
    <text evidence="3">The sequence shown here is derived from an EMBL/GenBank/DDBJ whole genome shotgun (WGS) entry which is preliminary data.</text>
</comment>
<dbReference type="GeneID" id="94439304"/>
<keyword evidence="1" id="KW-1133">Transmembrane helix</keyword>
<feature type="transmembrane region" description="Helical" evidence="1">
    <location>
        <begin position="26"/>
        <end position="51"/>
    </location>
</feature>
<dbReference type="RefSeq" id="WP_022939604.1">
    <property type="nucleotide sequence ID" value="NZ_BAABZA010000001.1"/>
</dbReference>
<protein>
    <submittedName>
        <fullName evidence="3">Uncharacterized protein</fullName>
    </submittedName>
</protein>
<keyword evidence="1" id="KW-0812">Transmembrane</keyword>
<dbReference type="AlphaFoldDB" id="A0A2V2FR66"/>
<keyword evidence="1" id="KW-0472">Membrane</keyword>
<reference evidence="3 4" key="1">
    <citation type="submission" date="2018-05" db="EMBL/GenBank/DDBJ databases">
        <title>Genomic Encyclopedia of Type Strains, Phase IV (KMG-IV): sequencing the most valuable type-strain genomes for metagenomic binning, comparative biology and taxonomic classification.</title>
        <authorList>
            <person name="Goeker M."/>
        </authorList>
    </citation>
    <scope>NUCLEOTIDE SEQUENCE [LARGE SCALE GENOMIC DNA]</scope>
    <source>
        <strain evidence="3 4">JC118</strain>
    </source>
</reference>
<evidence type="ECO:0000256" key="1">
    <source>
        <dbReference type="SAM" id="Phobius"/>
    </source>
</evidence>